<sequence length="244" mass="25335">MKPLSSTCRILALLLTAYCTRSAHAGSPLSAPPFHPGMPAATGQPLMPGQVAVPGGNVTSPFNRGPLGRIGAMPGSPGIAPSECVMTLGNAKIDFGRYNSGAAPNAAPGAQVQIGTRATSLQITCPQPGYVAITLHGQTRPDGTRYAFGQAGDVTVTARSAQADGRTIRVALVDTPGQVPQTWQDEVRWLPGKTLVLGEPNIAPFSQASIQLTVDANLDSSNAHPTGALSLANSLQFSLFRWEK</sequence>
<dbReference type="EMBL" id="CP007782">
    <property type="protein sequence ID" value="AIO30949.1"/>
    <property type="molecule type" value="Genomic_DNA"/>
</dbReference>
<dbReference type="AlphaFoldDB" id="A0AAN0VKN3"/>
<accession>A0AAN0VKN3</accession>
<keyword evidence="1" id="KW-0732">Signal</keyword>
<name>A0AAN0VKN3_9BURK</name>
<evidence type="ECO:0000256" key="1">
    <source>
        <dbReference type="SAM" id="SignalP"/>
    </source>
</evidence>
<feature type="signal peptide" evidence="1">
    <location>
        <begin position="1"/>
        <end position="25"/>
    </location>
</feature>
<organism evidence="2 3">
    <name type="scientific">Burkholderia cenocepacia</name>
    <dbReference type="NCBI Taxonomy" id="95486"/>
    <lineage>
        <taxon>Bacteria</taxon>
        <taxon>Pseudomonadati</taxon>
        <taxon>Pseudomonadota</taxon>
        <taxon>Betaproteobacteria</taxon>
        <taxon>Burkholderiales</taxon>
        <taxon>Burkholderiaceae</taxon>
        <taxon>Burkholderia</taxon>
        <taxon>Burkholderia cepacia complex</taxon>
    </lineage>
</organism>
<proteinExistence type="predicted"/>
<evidence type="ECO:0000313" key="2">
    <source>
        <dbReference type="EMBL" id="AIO30949.1"/>
    </source>
</evidence>
<evidence type="ECO:0000313" key="3">
    <source>
        <dbReference type="Proteomes" id="UP000029413"/>
    </source>
</evidence>
<feature type="chain" id="PRO_5042836772" evidence="1">
    <location>
        <begin position="26"/>
        <end position="244"/>
    </location>
</feature>
<keyword evidence="3" id="KW-1185">Reference proteome</keyword>
<reference evidence="2 3" key="1">
    <citation type="submission" date="2014-05" db="EMBL/GenBank/DDBJ databases">
        <authorList>
            <person name="Bishop-Lilly K.A."/>
            <person name="Broomall S.M."/>
            <person name="Chain P.S."/>
            <person name="Chertkov O."/>
            <person name="Coyne S.R."/>
            <person name="Daligault H.E."/>
            <person name="Davenport K.W."/>
            <person name="Erkkila T."/>
            <person name="Frey K.G."/>
            <person name="Gibbons H.S."/>
            <person name="Gu W."/>
            <person name="Jaissle J."/>
            <person name="Johnson S.L."/>
            <person name="Koroleva G.I."/>
            <person name="Ladner J.T."/>
            <person name="Lo C.-C."/>
            <person name="Minogue T.D."/>
            <person name="Munk C."/>
            <person name="Palacios G.F."/>
            <person name="Redden C.L."/>
            <person name="Rosenzweig C.N."/>
            <person name="Scholz M.B."/>
            <person name="Teshima H."/>
            <person name="Xu Y."/>
        </authorList>
    </citation>
    <scope>NUCLEOTIDE SEQUENCE [LARGE SCALE GENOMIC DNA]</scope>
    <source>
        <strain evidence="2 3">DDS 22E-1</strain>
    </source>
</reference>
<dbReference type="KEGG" id="bcen:DM39_6885"/>
<protein>
    <submittedName>
        <fullName evidence="2">Uncharacterized protein</fullName>
    </submittedName>
</protein>
<dbReference type="Proteomes" id="UP000029413">
    <property type="component" value="Chromosome 3"/>
</dbReference>
<gene>
    <name evidence="2" type="ORF">DM39_6885</name>
</gene>